<keyword evidence="3" id="KW-1185">Reference proteome</keyword>
<evidence type="ECO:0000313" key="2">
    <source>
        <dbReference type="EMBL" id="WOJ90071.1"/>
    </source>
</evidence>
<dbReference type="RefSeq" id="WP_407339517.1">
    <property type="nucleotide sequence ID" value="NZ_CP136862.1"/>
</dbReference>
<feature type="transmembrane region" description="Helical" evidence="1">
    <location>
        <begin position="31"/>
        <end position="52"/>
    </location>
</feature>
<dbReference type="InterPro" id="IPR007313">
    <property type="entry name" value="FxsA"/>
</dbReference>
<evidence type="ECO:0000313" key="3">
    <source>
        <dbReference type="Proteomes" id="UP001626536"/>
    </source>
</evidence>
<sequence>MRLPARIMLYFAIWLLAEVAAFALIVEILSFSGAILLCLMTSLAGAAMLRRLGVSAAFRLRKALSARSHEQGGLSREALLDGTLAGLGSILLILPGFVSDFIGLALAAPSIRFWVTERLKVGKYGAPPDGRRAAAPKVIELAPQEWSRLDETGSRARRTTQ</sequence>
<name>A0ABZ0HT36_9HYPH</name>
<dbReference type="PANTHER" id="PTHR35335">
    <property type="entry name" value="UPF0716 PROTEIN FXSA"/>
    <property type="match status" value="1"/>
</dbReference>
<dbReference type="Pfam" id="PF04186">
    <property type="entry name" value="FxsA"/>
    <property type="match status" value="1"/>
</dbReference>
<keyword evidence="1" id="KW-0812">Transmembrane</keyword>
<accession>A0ABZ0HT36</accession>
<protein>
    <submittedName>
        <fullName evidence="2">FxsA family protein</fullName>
    </submittedName>
</protein>
<organism evidence="2 3">
    <name type="scientific">Methylocapsa polymorpha</name>
    <dbReference type="NCBI Taxonomy" id="3080828"/>
    <lineage>
        <taxon>Bacteria</taxon>
        <taxon>Pseudomonadati</taxon>
        <taxon>Pseudomonadota</taxon>
        <taxon>Alphaproteobacteria</taxon>
        <taxon>Hyphomicrobiales</taxon>
        <taxon>Beijerinckiaceae</taxon>
        <taxon>Methylocapsa</taxon>
    </lineage>
</organism>
<reference evidence="2 3" key="1">
    <citation type="submission" date="2023-10" db="EMBL/GenBank/DDBJ databases">
        <title>Novel methanotroph of the genus Methylocapsa from a subarctic wetland.</title>
        <authorList>
            <person name="Belova S.E."/>
            <person name="Oshkin I.Y."/>
            <person name="Miroshnikov K."/>
            <person name="Dedysh S.N."/>
        </authorList>
    </citation>
    <scope>NUCLEOTIDE SEQUENCE [LARGE SCALE GENOMIC DNA]</scope>
    <source>
        <strain evidence="2 3">RX1</strain>
    </source>
</reference>
<keyword evidence="1" id="KW-1133">Transmembrane helix</keyword>
<gene>
    <name evidence="2" type="ORF">RZS28_01840</name>
</gene>
<feature type="transmembrane region" description="Helical" evidence="1">
    <location>
        <begin position="7"/>
        <end position="25"/>
    </location>
</feature>
<dbReference type="Proteomes" id="UP001626536">
    <property type="component" value="Chromosome"/>
</dbReference>
<dbReference type="EMBL" id="CP136862">
    <property type="protein sequence ID" value="WOJ90071.1"/>
    <property type="molecule type" value="Genomic_DNA"/>
</dbReference>
<keyword evidence="1" id="KW-0472">Membrane</keyword>
<proteinExistence type="predicted"/>
<dbReference type="PANTHER" id="PTHR35335:SF1">
    <property type="entry name" value="UPF0716 PROTEIN FXSA"/>
    <property type="match status" value="1"/>
</dbReference>
<dbReference type="NCBIfam" id="NF008528">
    <property type="entry name" value="PRK11463.1-2"/>
    <property type="match status" value="1"/>
</dbReference>
<evidence type="ECO:0000256" key="1">
    <source>
        <dbReference type="SAM" id="Phobius"/>
    </source>
</evidence>